<protein>
    <recommendedName>
        <fullName evidence="4">Ecp2 effector protein domain-containing protein</fullName>
    </recommendedName>
</protein>
<evidence type="ECO:0000313" key="3">
    <source>
        <dbReference type="Proteomes" id="UP000008062"/>
    </source>
</evidence>
<dbReference type="AlphaFoldDB" id="F9XFP6"/>
<sequence>MFLSMINLIATLLTLLMAVAAAPLTSDHGIPRRILQTSHNTTAVPSINQKTYDLLCYNACRAVPHAVATSAMDRFCSAEVLFSVDQSTSGGVGSFVGDVWMQVTSRPVPGCPLNTNLDAASCRDGFVKTIEGCDVGSDQKRGGFWIGDFQAIVKVPNAFQFNTVGPIQ</sequence>
<gene>
    <name evidence="2" type="ORF">MYCGRDRAFT_94441</name>
</gene>
<keyword evidence="1" id="KW-0732">Signal</keyword>
<organism evidence="2 3">
    <name type="scientific">Zymoseptoria tritici (strain CBS 115943 / IPO323)</name>
    <name type="common">Speckled leaf blotch fungus</name>
    <name type="synonym">Septoria tritici</name>
    <dbReference type="NCBI Taxonomy" id="336722"/>
    <lineage>
        <taxon>Eukaryota</taxon>
        <taxon>Fungi</taxon>
        <taxon>Dikarya</taxon>
        <taxon>Ascomycota</taxon>
        <taxon>Pezizomycotina</taxon>
        <taxon>Dothideomycetes</taxon>
        <taxon>Dothideomycetidae</taxon>
        <taxon>Mycosphaerellales</taxon>
        <taxon>Mycosphaerellaceae</taxon>
        <taxon>Zymoseptoria</taxon>
    </lineage>
</organism>
<dbReference type="HOGENOM" id="CLU_1587810_0_0_1"/>
<feature type="chain" id="PRO_5003390503" description="Ecp2 effector protein domain-containing protein" evidence="1">
    <location>
        <begin position="22"/>
        <end position="168"/>
    </location>
</feature>
<evidence type="ECO:0008006" key="4">
    <source>
        <dbReference type="Google" id="ProtNLM"/>
    </source>
</evidence>
<evidence type="ECO:0000256" key="1">
    <source>
        <dbReference type="SAM" id="SignalP"/>
    </source>
</evidence>
<evidence type="ECO:0000313" key="2">
    <source>
        <dbReference type="EMBL" id="EGP85665.1"/>
    </source>
</evidence>
<dbReference type="RefSeq" id="XP_003850689.1">
    <property type="nucleotide sequence ID" value="XM_003850641.1"/>
</dbReference>
<proteinExistence type="predicted"/>
<dbReference type="InParanoid" id="F9XFP6"/>
<feature type="signal peptide" evidence="1">
    <location>
        <begin position="1"/>
        <end position="21"/>
    </location>
</feature>
<dbReference type="GeneID" id="13397912"/>
<dbReference type="OrthoDB" id="10309245at2759"/>
<accession>F9XFP6</accession>
<dbReference type="KEGG" id="ztr:MYCGRDRAFT_94441"/>
<keyword evidence="3" id="KW-1185">Reference proteome</keyword>
<dbReference type="Proteomes" id="UP000008062">
    <property type="component" value="Chromosome 7"/>
</dbReference>
<name>F9XFP6_ZYMTI</name>
<reference evidence="2 3" key="1">
    <citation type="journal article" date="2011" name="PLoS Genet.">
        <title>Finished genome of the fungal wheat pathogen Mycosphaerella graminicola reveals dispensome structure, chromosome plasticity, and stealth pathogenesis.</title>
        <authorList>
            <person name="Goodwin S.B."/>
            <person name="Ben M'barek S."/>
            <person name="Dhillon B."/>
            <person name="Wittenberg A.H.J."/>
            <person name="Crane C.F."/>
            <person name="Hane J.K."/>
            <person name="Foster A.J."/>
            <person name="Van der Lee T.A.J."/>
            <person name="Grimwood J."/>
            <person name="Aerts A."/>
            <person name="Antoniw J."/>
            <person name="Bailey A."/>
            <person name="Bluhm B."/>
            <person name="Bowler J."/>
            <person name="Bristow J."/>
            <person name="van der Burgt A."/>
            <person name="Canto-Canche B."/>
            <person name="Churchill A.C.L."/>
            <person name="Conde-Ferraez L."/>
            <person name="Cools H.J."/>
            <person name="Coutinho P.M."/>
            <person name="Csukai M."/>
            <person name="Dehal P."/>
            <person name="De Wit P."/>
            <person name="Donzelli B."/>
            <person name="van de Geest H.C."/>
            <person name="van Ham R.C.H.J."/>
            <person name="Hammond-Kosack K.E."/>
            <person name="Henrissat B."/>
            <person name="Kilian A."/>
            <person name="Kobayashi A.K."/>
            <person name="Koopmann E."/>
            <person name="Kourmpetis Y."/>
            <person name="Kuzniar A."/>
            <person name="Lindquist E."/>
            <person name="Lombard V."/>
            <person name="Maliepaard C."/>
            <person name="Martins N."/>
            <person name="Mehrabi R."/>
            <person name="Nap J.P.H."/>
            <person name="Ponomarenko A."/>
            <person name="Rudd J.J."/>
            <person name="Salamov A."/>
            <person name="Schmutz J."/>
            <person name="Schouten H.J."/>
            <person name="Shapiro H."/>
            <person name="Stergiopoulos I."/>
            <person name="Torriani S.F.F."/>
            <person name="Tu H."/>
            <person name="de Vries R.P."/>
            <person name="Waalwijk C."/>
            <person name="Ware S.B."/>
            <person name="Wiebenga A."/>
            <person name="Zwiers L.-H."/>
            <person name="Oliver R.P."/>
            <person name="Grigoriev I.V."/>
            <person name="Kema G.H.J."/>
        </authorList>
    </citation>
    <scope>NUCLEOTIDE SEQUENCE [LARGE SCALE GENOMIC DNA]</scope>
    <source>
        <strain evidence="3">CBS 115943 / IPO323</strain>
    </source>
</reference>
<dbReference type="EMBL" id="CM001202">
    <property type="protein sequence ID" value="EGP85665.1"/>
    <property type="molecule type" value="Genomic_DNA"/>
</dbReference>